<evidence type="ECO:0000313" key="3">
    <source>
        <dbReference type="Proteomes" id="UP001210925"/>
    </source>
</evidence>
<gene>
    <name evidence="2" type="ORF">HK103_001681</name>
</gene>
<dbReference type="Proteomes" id="UP001210925">
    <property type="component" value="Unassembled WGS sequence"/>
</dbReference>
<feature type="region of interest" description="Disordered" evidence="1">
    <location>
        <begin position="170"/>
        <end position="628"/>
    </location>
</feature>
<organism evidence="2 3">
    <name type="scientific">Boothiomyces macroporosus</name>
    <dbReference type="NCBI Taxonomy" id="261099"/>
    <lineage>
        <taxon>Eukaryota</taxon>
        <taxon>Fungi</taxon>
        <taxon>Fungi incertae sedis</taxon>
        <taxon>Chytridiomycota</taxon>
        <taxon>Chytridiomycota incertae sedis</taxon>
        <taxon>Chytridiomycetes</taxon>
        <taxon>Rhizophydiales</taxon>
        <taxon>Terramycetaceae</taxon>
        <taxon>Boothiomyces</taxon>
    </lineage>
</organism>
<accession>A0AAD5UJG1</accession>
<sequence>MPKERRPSDVSGMVFNAIDDPHFAETLKDFLTLLSPEELKQEPHISAYFAEQLSRWGRWTYRGRAPALCFEAACVGGLAYLSKINKEPSELTTKVDSILARLLAGIIIDAVEPMAREQGGAVREKAVGIVADEFLARAASPRVASSAKKRMKKRKTELRVPSMVEEEGLDFSKIPKEKQKGYPKEKMQKVPGPASYYDDSGYQNAPVNRRRKGSLETSEDVNQQDPRLAQRLRQDSAGNAQRNRPSESYRGVARQGNPLPKPGYEYAEYDQYVMRSQDYDPRYDARGNPSDFDRPRRNSRAPDVYYTNTGPEYDPNFPDGRARPRKDSLPETPGTDYRYNGPLDYSRPMSPQQRPPNDHPFYDPRVMEPRPVFGSRQQSLLPAQRGFNQPPPQYPYPPQQVPLRSKSPKLPNPYQAQVRPVARKRYEDDGRRPSESFDPRYGDGRRPSEGFRPIVRPYEPPNPNYQMMRNEFPNRPGPMQLPKPNVNFDGQAPSPLRSPFAGAPTFNQPPRNQRRPSDDTQQPIFAPSPGRPQFAGAPNFNRGHQRRPSLEELTRLPESRRPSQEAIPRSKTPNITSRPEVRAKTPTPGQRRPSNDELQYRREDDRSRPSEDRSRPNEGRKPSKADGINLLSTVLAECEDYMDTFDYKDAQK</sequence>
<feature type="compositionally biased region" description="Basic and acidic residues" evidence="1">
    <location>
        <begin position="173"/>
        <end position="188"/>
    </location>
</feature>
<name>A0AAD5UJG1_9FUNG</name>
<proteinExistence type="predicted"/>
<feature type="compositionally biased region" description="Basic and acidic residues" evidence="1">
    <location>
        <begin position="356"/>
        <end position="368"/>
    </location>
</feature>
<evidence type="ECO:0000313" key="2">
    <source>
        <dbReference type="EMBL" id="KAJ3259790.1"/>
    </source>
</evidence>
<feature type="compositionally biased region" description="Pro residues" evidence="1">
    <location>
        <begin position="389"/>
        <end position="400"/>
    </location>
</feature>
<comment type="caution">
    <text evidence="2">The sequence shown here is derived from an EMBL/GenBank/DDBJ whole genome shotgun (WGS) entry which is preliminary data.</text>
</comment>
<dbReference type="AlphaFoldDB" id="A0AAD5UJG1"/>
<feature type="compositionally biased region" description="Basic and acidic residues" evidence="1">
    <location>
        <begin position="320"/>
        <end position="329"/>
    </location>
</feature>
<feature type="compositionally biased region" description="Basic and acidic residues" evidence="1">
    <location>
        <begin position="548"/>
        <end position="563"/>
    </location>
</feature>
<feature type="compositionally biased region" description="Basic and acidic residues" evidence="1">
    <location>
        <begin position="277"/>
        <end position="296"/>
    </location>
</feature>
<protein>
    <submittedName>
        <fullName evidence="2">Uncharacterized protein</fullName>
    </submittedName>
</protein>
<dbReference type="EMBL" id="JADGKB010000015">
    <property type="protein sequence ID" value="KAJ3259790.1"/>
    <property type="molecule type" value="Genomic_DNA"/>
</dbReference>
<reference evidence="2" key="1">
    <citation type="submission" date="2020-05" db="EMBL/GenBank/DDBJ databases">
        <title>Phylogenomic resolution of chytrid fungi.</title>
        <authorList>
            <person name="Stajich J.E."/>
            <person name="Amses K."/>
            <person name="Simmons R."/>
            <person name="Seto K."/>
            <person name="Myers J."/>
            <person name="Bonds A."/>
            <person name="Quandt C.A."/>
            <person name="Barry K."/>
            <person name="Liu P."/>
            <person name="Grigoriev I."/>
            <person name="Longcore J.E."/>
            <person name="James T.Y."/>
        </authorList>
    </citation>
    <scope>NUCLEOTIDE SEQUENCE</scope>
    <source>
        <strain evidence="2">PLAUS21</strain>
    </source>
</reference>
<evidence type="ECO:0000256" key="1">
    <source>
        <dbReference type="SAM" id="MobiDB-lite"/>
    </source>
</evidence>
<feature type="compositionally biased region" description="Basic and acidic residues" evidence="1">
    <location>
        <begin position="593"/>
        <end position="624"/>
    </location>
</feature>
<feature type="compositionally biased region" description="Basic and acidic residues" evidence="1">
    <location>
        <begin position="424"/>
        <end position="449"/>
    </location>
</feature>
<keyword evidence="3" id="KW-1185">Reference proteome</keyword>